<dbReference type="PANTHER" id="PTHR30373:SF2">
    <property type="entry name" value="UPF0603 PROTEIN YGCG"/>
    <property type="match status" value="1"/>
</dbReference>
<dbReference type="PANTHER" id="PTHR30373">
    <property type="entry name" value="UPF0603 PROTEIN YGCG"/>
    <property type="match status" value="1"/>
</dbReference>
<dbReference type="Gene3D" id="3.10.310.50">
    <property type="match status" value="1"/>
</dbReference>
<dbReference type="Pfam" id="PF04536">
    <property type="entry name" value="TPM_phosphatase"/>
    <property type="match status" value="1"/>
</dbReference>
<evidence type="ECO:0000313" key="3">
    <source>
        <dbReference type="EMBL" id="RJF94209.1"/>
    </source>
</evidence>
<gene>
    <name evidence="3" type="ORF">D3876_03445</name>
</gene>
<dbReference type="InterPro" id="IPR007621">
    <property type="entry name" value="TPM_dom"/>
</dbReference>
<dbReference type="Proteomes" id="UP000286100">
    <property type="component" value="Unassembled WGS sequence"/>
</dbReference>
<feature type="signal peptide" evidence="1">
    <location>
        <begin position="1"/>
        <end position="25"/>
    </location>
</feature>
<reference evidence="3 4" key="1">
    <citation type="submission" date="2018-09" db="EMBL/GenBank/DDBJ databases">
        <authorList>
            <person name="Zhu H."/>
        </authorList>
    </citation>
    <scope>NUCLEOTIDE SEQUENCE [LARGE SCALE GENOMIC DNA]</scope>
    <source>
        <strain evidence="3 4">K2R01-6</strain>
    </source>
</reference>
<sequence>MGRRLILLLLGPLLLAACESEPVDAAEPAIPLTGRIVDRADLLPAARERALNARLAQLERERGPQFVVVTVTSLDGRSINDFTLDLGRAWGIGSRERDDGVILLVAPNERKVRIEVGYGLEKTLKDEICAEIIREDILPAFRKGDMPGGIEDGANAIIQLLEAKRIVGLGLLADQPRMAA</sequence>
<organism evidence="3 4">
    <name type="scientific">Sphingomonas cavernae</name>
    <dbReference type="NCBI Taxonomy" id="2320861"/>
    <lineage>
        <taxon>Bacteria</taxon>
        <taxon>Pseudomonadati</taxon>
        <taxon>Pseudomonadota</taxon>
        <taxon>Alphaproteobacteria</taxon>
        <taxon>Sphingomonadales</taxon>
        <taxon>Sphingomonadaceae</taxon>
        <taxon>Sphingomonas</taxon>
    </lineage>
</organism>
<dbReference type="EMBL" id="QYUM01000002">
    <property type="protein sequence ID" value="RJF94209.1"/>
    <property type="molecule type" value="Genomic_DNA"/>
</dbReference>
<feature type="chain" id="PRO_5019346372" evidence="1">
    <location>
        <begin position="26"/>
        <end position="180"/>
    </location>
</feature>
<dbReference type="OrthoDB" id="9810918at2"/>
<evidence type="ECO:0000256" key="1">
    <source>
        <dbReference type="SAM" id="SignalP"/>
    </source>
</evidence>
<accession>A0A418WSR2</accession>
<protein>
    <submittedName>
        <fullName evidence="3">TPM domain-containing protein</fullName>
    </submittedName>
</protein>
<feature type="domain" description="TPM" evidence="2">
    <location>
        <begin position="36"/>
        <end position="159"/>
    </location>
</feature>
<dbReference type="AlphaFoldDB" id="A0A418WSR2"/>
<evidence type="ECO:0000313" key="4">
    <source>
        <dbReference type="Proteomes" id="UP000286100"/>
    </source>
</evidence>
<comment type="caution">
    <text evidence="3">The sequence shown here is derived from an EMBL/GenBank/DDBJ whole genome shotgun (WGS) entry which is preliminary data.</text>
</comment>
<dbReference type="PROSITE" id="PS51257">
    <property type="entry name" value="PROKAR_LIPOPROTEIN"/>
    <property type="match status" value="1"/>
</dbReference>
<proteinExistence type="predicted"/>
<evidence type="ECO:0000259" key="2">
    <source>
        <dbReference type="Pfam" id="PF04536"/>
    </source>
</evidence>
<name>A0A418WSR2_9SPHN</name>
<keyword evidence="1" id="KW-0732">Signal</keyword>
<keyword evidence="4" id="KW-1185">Reference proteome</keyword>